<dbReference type="EMBL" id="JNBR01000153">
    <property type="protein sequence ID" value="OQR96132.1"/>
    <property type="molecule type" value="Genomic_DNA"/>
</dbReference>
<feature type="transmembrane region" description="Helical" evidence="2">
    <location>
        <begin position="94"/>
        <end position="115"/>
    </location>
</feature>
<evidence type="ECO:0000256" key="1">
    <source>
        <dbReference type="SAM" id="MobiDB-lite"/>
    </source>
</evidence>
<comment type="caution">
    <text evidence="4">The sequence shown here is derived from an EMBL/GenBank/DDBJ whole genome shotgun (WGS) entry which is preliminary data.</text>
</comment>
<evidence type="ECO:0000256" key="2">
    <source>
        <dbReference type="SAM" id="Phobius"/>
    </source>
</evidence>
<sequence length="738" mass="81273">MNATAFVLARAGPMQLAYSAGYGITLALSIVCVAYLRRHRSSAYTGDEDATRKVILPAFEPLFWVLCAIATPYTIYFLWALFHTRHAATHLSQVLTEVLLQGRQCIVYVVTIFLHQTNVSCRALCRATSLGVALAIAPVAMSAVFSHFDPAQLPAVTSPSCYYSLVVYRSGIVFYFLYLLRWPMSRANPRVIRWFCVYILGFHALVLASMTLFFHGHVTIACPTVLASALYSSVTPVWIWRLLLADTQYWRGLANLGDAPCSMDEAVSAKGFHDLLDAHRDCVIDFAHLKLQHKIGPCVYRGQLHSRYAVAVKVYSPTEITESTLAVFSQETARCATLKHPNVVTFYGMCIAPPMVCLVTELCRCSLDAFLSATHNPVRDPLLQQLALMLDAARALAYLHSFSPPFLHRDVKPGNFLLDDSHVLKLRDFSATRRLAPRDAEALPEPGAPLVMTMQGTVEYMAPEVIGGERGLAAYCESADVFGLGVVFWDILHPGREKYPDAYGNTFRIFELVLAGHRPAIQAETHPVVQDLIESAWGAEPAFRPTAAAIVRALEVLQGVVGAGAALDLYRSPRCELLRFHGASRPKLAVGISGNAVVDVLHEAHYARSVPEAVRIGHVLMDAGFLHHVTHHRGMEPTADEVYMFETSDAPLDCIGEDVSTNGAPPRAPHPRGTSSCGCRGYAQGFGEPRRHRRRSILDYTQPQPRTRKSLVPMLTVQQGDPSRLSTDSVAIALLDDP</sequence>
<feature type="transmembrane region" description="Helical" evidence="2">
    <location>
        <begin position="62"/>
        <end position="82"/>
    </location>
</feature>
<dbReference type="GO" id="GO:0005524">
    <property type="term" value="F:ATP binding"/>
    <property type="evidence" value="ECO:0007669"/>
    <property type="project" value="InterPro"/>
</dbReference>
<keyword evidence="4" id="KW-0808">Transferase</keyword>
<organism evidence="4 5">
    <name type="scientific">Achlya hypogyna</name>
    <name type="common">Oomycete</name>
    <name type="synonym">Protoachlya hypogyna</name>
    <dbReference type="NCBI Taxonomy" id="1202772"/>
    <lineage>
        <taxon>Eukaryota</taxon>
        <taxon>Sar</taxon>
        <taxon>Stramenopiles</taxon>
        <taxon>Oomycota</taxon>
        <taxon>Saprolegniomycetes</taxon>
        <taxon>Saprolegniales</taxon>
        <taxon>Achlyaceae</taxon>
        <taxon>Achlya</taxon>
    </lineage>
</organism>
<reference evidence="4 5" key="1">
    <citation type="journal article" date="2014" name="Genome Biol. Evol.">
        <title>The secreted proteins of Achlya hypogyna and Thraustotheca clavata identify the ancestral oomycete secretome and reveal gene acquisitions by horizontal gene transfer.</title>
        <authorList>
            <person name="Misner I."/>
            <person name="Blouin N."/>
            <person name="Leonard G."/>
            <person name="Richards T.A."/>
            <person name="Lane C.E."/>
        </authorList>
    </citation>
    <scope>NUCLEOTIDE SEQUENCE [LARGE SCALE GENOMIC DNA]</scope>
    <source>
        <strain evidence="4 5">ATCC 48635</strain>
    </source>
</reference>
<dbReference type="InterPro" id="IPR001245">
    <property type="entry name" value="Ser-Thr/Tyr_kinase_cat_dom"/>
</dbReference>
<feature type="region of interest" description="Disordered" evidence="1">
    <location>
        <begin position="660"/>
        <end position="709"/>
    </location>
</feature>
<dbReference type="Gene3D" id="3.30.200.20">
    <property type="entry name" value="Phosphorylase Kinase, domain 1"/>
    <property type="match status" value="1"/>
</dbReference>
<dbReference type="Pfam" id="PF07714">
    <property type="entry name" value="PK_Tyr_Ser-Thr"/>
    <property type="match status" value="1"/>
</dbReference>
<protein>
    <submittedName>
        <fullName evidence="4">Protein kinase</fullName>
    </submittedName>
</protein>
<dbReference type="PROSITE" id="PS00108">
    <property type="entry name" value="PROTEIN_KINASE_ST"/>
    <property type="match status" value="1"/>
</dbReference>
<evidence type="ECO:0000313" key="4">
    <source>
        <dbReference type="EMBL" id="OQR96132.1"/>
    </source>
</evidence>
<dbReference type="InterPro" id="IPR000719">
    <property type="entry name" value="Prot_kinase_dom"/>
</dbReference>
<dbReference type="PROSITE" id="PS50011">
    <property type="entry name" value="PROTEIN_KINASE_DOM"/>
    <property type="match status" value="1"/>
</dbReference>
<dbReference type="CDD" id="cd04371">
    <property type="entry name" value="DEP"/>
    <property type="match status" value="1"/>
</dbReference>
<dbReference type="PANTHER" id="PTHR44329:SF289">
    <property type="entry name" value="SERINE_THREONINE-PROTEIN KINASE VIK"/>
    <property type="match status" value="1"/>
</dbReference>
<feature type="transmembrane region" description="Helical" evidence="2">
    <location>
        <begin position="192"/>
        <end position="214"/>
    </location>
</feature>
<dbReference type="SUPFAM" id="SSF56112">
    <property type="entry name" value="Protein kinase-like (PK-like)"/>
    <property type="match status" value="1"/>
</dbReference>
<proteinExistence type="predicted"/>
<dbReference type="InterPro" id="IPR036388">
    <property type="entry name" value="WH-like_DNA-bd_sf"/>
</dbReference>
<feature type="transmembrane region" description="Helical" evidence="2">
    <location>
        <begin position="127"/>
        <end position="148"/>
    </location>
</feature>
<name>A0A1V9ZDU2_ACHHY</name>
<dbReference type="InterPro" id="IPR036390">
    <property type="entry name" value="WH_DNA-bd_sf"/>
</dbReference>
<dbReference type="PANTHER" id="PTHR44329">
    <property type="entry name" value="SERINE/THREONINE-PROTEIN KINASE TNNI3K-RELATED"/>
    <property type="match status" value="1"/>
</dbReference>
<dbReference type="SMART" id="SM00220">
    <property type="entry name" value="S_TKc"/>
    <property type="match status" value="1"/>
</dbReference>
<accession>A0A1V9ZDU2</accession>
<keyword evidence="5" id="KW-1185">Reference proteome</keyword>
<keyword evidence="2" id="KW-1133">Transmembrane helix</keyword>
<dbReference type="STRING" id="1202772.A0A1V9ZDU2"/>
<feature type="transmembrane region" description="Helical" evidence="2">
    <location>
        <begin position="160"/>
        <end position="180"/>
    </location>
</feature>
<feature type="transmembrane region" description="Helical" evidence="2">
    <location>
        <begin position="16"/>
        <end position="36"/>
    </location>
</feature>
<evidence type="ECO:0000259" key="3">
    <source>
        <dbReference type="PROSITE" id="PS50011"/>
    </source>
</evidence>
<keyword evidence="4" id="KW-0418">Kinase</keyword>
<dbReference type="Gene3D" id="1.10.10.10">
    <property type="entry name" value="Winged helix-like DNA-binding domain superfamily/Winged helix DNA-binding domain"/>
    <property type="match status" value="1"/>
</dbReference>
<dbReference type="OrthoDB" id="10261027at2759"/>
<feature type="domain" description="Protein kinase" evidence="3">
    <location>
        <begin position="261"/>
        <end position="557"/>
    </location>
</feature>
<dbReference type="Gene3D" id="1.10.510.10">
    <property type="entry name" value="Transferase(Phosphotransferase) domain 1"/>
    <property type="match status" value="1"/>
</dbReference>
<dbReference type="SUPFAM" id="SSF46785">
    <property type="entry name" value="Winged helix' DNA-binding domain"/>
    <property type="match status" value="1"/>
</dbReference>
<keyword evidence="2" id="KW-0472">Membrane</keyword>
<dbReference type="InterPro" id="IPR011009">
    <property type="entry name" value="Kinase-like_dom_sf"/>
</dbReference>
<dbReference type="InterPro" id="IPR008271">
    <property type="entry name" value="Ser/Thr_kinase_AS"/>
</dbReference>
<dbReference type="AlphaFoldDB" id="A0A1V9ZDU2"/>
<dbReference type="InterPro" id="IPR051681">
    <property type="entry name" value="Ser/Thr_Kinases-Pseudokinases"/>
</dbReference>
<gene>
    <name evidence="4" type="ORF">ACHHYP_16915</name>
</gene>
<dbReference type="GO" id="GO:0004674">
    <property type="term" value="F:protein serine/threonine kinase activity"/>
    <property type="evidence" value="ECO:0007669"/>
    <property type="project" value="TreeGrafter"/>
</dbReference>
<keyword evidence="2" id="KW-0812">Transmembrane</keyword>
<evidence type="ECO:0000313" key="5">
    <source>
        <dbReference type="Proteomes" id="UP000243579"/>
    </source>
</evidence>
<dbReference type="Proteomes" id="UP000243579">
    <property type="component" value="Unassembled WGS sequence"/>
</dbReference>